<dbReference type="PANTHER" id="PTHR31170:SF25">
    <property type="entry name" value="BNAA09G04570D PROTEIN"/>
    <property type="match status" value="1"/>
</dbReference>
<keyword evidence="1" id="KW-0472">Membrane</keyword>
<organism evidence="2">
    <name type="scientific">Beta vulgaris</name>
    <name type="common">Sugar beet</name>
    <dbReference type="NCBI Taxonomy" id="161934"/>
    <lineage>
        <taxon>Eukaryota</taxon>
        <taxon>Viridiplantae</taxon>
        <taxon>Streptophyta</taxon>
        <taxon>Embryophyta</taxon>
        <taxon>Tracheophyta</taxon>
        <taxon>Spermatophyta</taxon>
        <taxon>Magnoliopsida</taxon>
        <taxon>eudicotyledons</taxon>
        <taxon>Gunneridae</taxon>
        <taxon>Pentapetalae</taxon>
        <taxon>Caryophyllales</taxon>
        <taxon>Chenopodiaceae</taxon>
        <taxon>Betoideae</taxon>
        <taxon>Beta</taxon>
    </lineage>
</organism>
<dbReference type="AlphaFoldDB" id="Q1ZY19"/>
<feature type="transmembrane region" description="Helical" evidence="1">
    <location>
        <begin position="119"/>
        <end position="139"/>
    </location>
</feature>
<name>Q1ZY19_BETVU</name>
<accession>Q1ZY19</accession>
<dbReference type="PANTHER" id="PTHR31170">
    <property type="entry name" value="BNAC04G53230D PROTEIN"/>
    <property type="match status" value="1"/>
</dbReference>
<dbReference type="Pfam" id="PF03140">
    <property type="entry name" value="DUF247"/>
    <property type="match status" value="1"/>
</dbReference>
<dbReference type="InterPro" id="IPR004158">
    <property type="entry name" value="DUF247_pln"/>
</dbReference>
<reference evidence="2" key="1">
    <citation type="journal article" date="2006" name="Mol. Genet. Genomics">
        <title>A complete physical map of a wild beet (Beta procumbens) translocation in sugar beet.</title>
        <authorList>
            <person name="Schulte D."/>
            <person name="Cai D."/>
            <person name="Kleine M."/>
            <person name="Fan L."/>
            <person name="Wang S."/>
            <person name="Jung C."/>
        </authorList>
    </citation>
    <scope>NUCLEOTIDE SEQUENCE</scope>
</reference>
<keyword evidence="1" id="KW-1133">Transmembrane helix</keyword>
<protein>
    <submittedName>
        <fullName evidence="2">Fgenesh protein 60</fullName>
    </submittedName>
</protein>
<feature type="transmembrane region" description="Helical" evidence="1">
    <location>
        <begin position="181"/>
        <end position="200"/>
    </location>
</feature>
<evidence type="ECO:0000313" key="2">
    <source>
        <dbReference type="EMBL" id="ABD83313.1"/>
    </source>
</evidence>
<dbReference type="EMBL" id="DQ445139">
    <property type="protein sequence ID" value="ABD83313.1"/>
    <property type="molecule type" value="Genomic_DNA"/>
</dbReference>
<feature type="transmembrane region" description="Helical" evidence="1">
    <location>
        <begin position="395"/>
        <end position="417"/>
    </location>
</feature>
<evidence type="ECO:0000256" key="1">
    <source>
        <dbReference type="SAM" id="Phobius"/>
    </source>
</evidence>
<sequence length="487" mass="56199">MEHQINGMATSIRNKLGSLDVSHRLSHHCIYKVPEHIRKEKEECYRPSIISIGPIYYGDPSLQAMQELKLMHLKCFLQQGNNAYNIEHYINVIHGWEEEARSYYAEKISLSSNEFIEMILVDATFLIYLFMLSSSHVFLEKQPVEGNVQMLLYLEKDLCLEENQVPFFILKGLYDLAFGKIYPFTSFIDVTSVFISYGCFRGRMTPNTTICDNILGASKINHIVDLLRIAGLPSNLRGHVLNKNQDYPQFPLSVTELSAVGVKFMATKCKIFDIRFVDGALEIPTFTIRETAEAVFRSIIFYEQCHYFHDSYFIDYIYFLHKLIKTPGDVQILVKNGIIDNWLGSEEEVVNLFHVIVKQIVLYLPNFYYSDVSRDLNAFANTSWNRWKTVLRKDYFNHPWSCISVIYAVVLLILTLLQTICSSFTCDSLLQEIFNDRSCPISLRNEKVMAILRKIVEIGISSRVRPGRFSLGDAFFSQAILIFTPGF</sequence>
<proteinExistence type="predicted"/>
<keyword evidence="1" id="KW-0812">Transmembrane</keyword>